<proteinExistence type="inferred from homology"/>
<dbReference type="AlphaFoldDB" id="A0AAJ6U0M9"/>
<dbReference type="RefSeq" id="XP_011020970.1">
    <property type="nucleotide sequence ID" value="XM_011022668.1"/>
</dbReference>
<dbReference type="PANTHER" id="PTHR13068">
    <property type="entry name" value="CGI-12 PROTEIN-RELATED"/>
    <property type="match status" value="1"/>
</dbReference>
<evidence type="ECO:0000256" key="3">
    <source>
        <dbReference type="ARBA" id="ARBA00022946"/>
    </source>
</evidence>
<comment type="similarity">
    <text evidence="1">Belongs to the mTERF family.</text>
</comment>
<accession>A0AAJ6U0M9</accession>
<keyword evidence="2" id="KW-0805">Transcription regulation</keyword>
<evidence type="ECO:0000256" key="2">
    <source>
        <dbReference type="ARBA" id="ARBA00022472"/>
    </source>
</evidence>
<dbReference type="InterPro" id="IPR003690">
    <property type="entry name" value="MTERF"/>
</dbReference>
<dbReference type="FunFam" id="1.25.70.10:FF:000001">
    <property type="entry name" value="Mitochondrial transcription termination factor-like"/>
    <property type="match status" value="2"/>
</dbReference>
<dbReference type="KEGG" id="peu:105123156"/>
<gene>
    <name evidence="5" type="primary">LOC105123156</name>
</gene>
<evidence type="ECO:0000313" key="5">
    <source>
        <dbReference type="RefSeq" id="XP_011020970.1"/>
    </source>
</evidence>
<keyword evidence="2" id="KW-0804">Transcription</keyword>
<dbReference type="InterPro" id="IPR038538">
    <property type="entry name" value="MTERF_sf"/>
</dbReference>
<evidence type="ECO:0000313" key="4">
    <source>
        <dbReference type="Proteomes" id="UP000694918"/>
    </source>
</evidence>
<evidence type="ECO:0000256" key="1">
    <source>
        <dbReference type="ARBA" id="ARBA00007692"/>
    </source>
</evidence>
<reference evidence="5" key="1">
    <citation type="submission" date="2025-08" db="UniProtKB">
        <authorList>
            <consortium name="RefSeq"/>
        </authorList>
    </citation>
    <scope>IDENTIFICATION</scope>
</reference>
<dbReference type="Pfam" id="PF02536">
    <property type="entry name" value="mTERF"/>
    <property type="match status" value="2"/>
</dbReference>
<keyword evidence="2" id="KW-0806">Transcription termination</keyword>
<dbReference type="PANTHER" id="PTHR13068:SF31">
    <property type="entry name" value="TRANSCRIPTION TERMINATION FACTOR MTERF2, CHLOROPLASTIC-LIKE"/>
    <property type="match status" value="1"/>
</dbReference>
<dbReference type="GeneID" id="105123156"/>
<sequence>MGTNINGNLPVRKMLLSLIQKRFVKTSSTTRPPNASSSSSSFTVQYLINSCGLPLQSALSVSKKFQIDENNLQKPQSVIQFLKSYDFQDSHITKLIEKWPAVLRSRTEDNLKPKFDFFIKNGFVGQLLPQLAVLDPVIFRTSLDASIKPCFELLKRFLESNENILAALSRAPFLMSFSFNATVRPNLDLLKKEGVTADRVAKLLLLQPRSLQHSNDRMVYAVSYLKQLGIEPDKTMYLHALTVIARMRESAWRKKIDMFKSVGWTEEEVLWAFKRFPYILLTSEEKIRGMMDFFLNKMKLERQTIVANPALLKYSFGNRILPRRNVLEVLKSKKLIKKDTNIATLLKLSEKDFMERCDTKYEDKVPGLLEMYGGIDKGKRLTASCQGRNPNENPFSSSSCFPVINLSAFCFPLKMNRNINSNIPLRNLLSLIQKRFLKTSSTTRPPNASSAFTVQYLVNSCGLPLQSALSVSKKFQIDENNLQKPQSVIQFLKSYDFQDAHVAKLIEKWPAVLRSRTEGNLKPKFDFFIKNGFVGQLLPQLAVLDPRIFRASLHAHIKPCFELLKRFLESNENILAALSRAPFLMSFSFNATVRPNLDLLKKEGVTADRVAKLLLSQPRSLQHSNNRMVYAVTYLKQLGIEPDKTMYIHALTVIARMNESAWRKKIDMFKSVGWTEEEVLWAFKRFPCLLLSSEEKIRSMMDFFLNKMKLERQTIVTNPALLKYSFGNRILPRCNVLEVLKSKKLIKGDTNIATFLKLSEKDFMEKCVARYEDKVPGLLEMYGGIDKGKG</sequence>
<dbReference type="Gene3D" id="1.25.70.10">
    <property type="entry name" value="Transcription termination factor 3, mitochondrial"/>
    <property type="match status" value="2"/>
</dbReference>
<dbReference type="GO" id="GO:0003676">
    <property type="term" value="F:nucleic acid binding"/>
    <property type="evidence" value="ECO:0007669"/>
    <property type="project" value="InterPro"/>
</dbReference>
<dbReference type="Proteomes" id="UP000694918">
    <property type="component" value="Unplaced"/>
</dbReference>
<keyword evidence="3" id="KW-0809">Transit peptide</keyword>
<name>A0AAJ6U0M9_POPEU</name>
<organism evidence="4 5">
    <name type="scientific">Populus euphratica</name>
    <name type="common">Euphrates poplar</name>
    <dbReference type="NCBI Taxonomy" id="75702"/>
    <lineage>
        <taxon>Eukaryota</taxon>
        <taxon>Viridiplantae</taxon>
        <taxon>Streptophyta</taxon>
        <taxon>Embryophyta</taxon>
        <taxon>Tracheophyta</taxon>
        <taxon>Spermatophyta</taxon>
        <taxon>Magnoliopsida</taxon>
        <taxon>eudicotyledons</taxon>
        <taxon>Gunneridae</taxon>
        <taxon>Pentapetalae</taxon>
        <taxon>rosids</taxon>
        <taxon>fabids</taxon>
        <taxon>Malpighiales</taxon>
        <taxon>Salicaceae</taxon>
        <taxon>Saliceae</taxon>
        <taxon>Populus</taxon>
    </lineage>
</organism>
<keyword evidence="4" id="KW-1185">Reference proteome</keyword>
<dbReference type="GO" id="GO:0006353">
    <property type="term" value="P:DNA-templated transcription termination"/>
    <property type="evidence" value="ECO:0007669"/>
    <property type="project" value="UniProtKB-KW"/>
</dbReference>
<protein>
    <submittedName>
        <fullName evidence="5">Uncharacterized protein LOC105123156</fullName>
    </submittedName>
</protein>
<dbReference type="SMART" id="SM00733">
    <property type="entry name" value="Mterf"/>
    <property type="match status" value="14"/>
</dbReference>